<organism evidence="2 3">
    <name type="scientific">Desulforudis audaxviator (strain MP104C)</name>
    <dbReference type="NCBI Taxonomy" id="477974"/>
    <lineage>
        <taxon>Bacteria</taxon>
        <taxon>Bacillati</taxon>
        <taxon>Bacillota</taxon>
        <taxon>Clostridia</taxon>
        <taxon>Thermoanaerobacterales</taxon>
        <taxon>Candidatus Desulforudaceae</taxon>
        <taxon>Candidatus Desulforudis</taxon>
    </lineage>
</organism>
<reference evidence="2 3" key="2">
    <citation type="journal article" date="2008" name="Science">
        <title>Environmental genomics reveals a single-species ecosystem deep within Earth.</title>
        <authorList>
            <person name="Chivian D."/>
            <person name="Brodie E.L."/>
            <person name="Alm E.J."/>
            <person name="Culley D.E."/>
            <person name="Dehal P.S."/>
            <person name="Desantis T.Z."/>
            <person name="Gihring T.M."/>
            <person name="Lapidus A."/>
            <person name="Lin L.H."/>
            <person name="Lowry S.R."/>
            <person name="Moser D.P."/>
            <person name="Richardson P.M."/>
            <person name="Southam G."/>
            <person name="Wanger G."/>
            <person name="Pratt L.M."/>
            <person name="Andersen G.L."/>
            <person name="Hazen T.C."/>
            <person name="Brockman F.J."/>
            <person name="Arkin A.P."/>
            <person name="Onstott T.C."/>
        </authorList>
    </citation>
    <scope>NUCLEOTIDE SEQUENCE [LARGE SCALE GENOMIC DNA]</scope>
    <source>
        <strain evidence="2 3">MP104C</strain>
    </source>
</reference>
<evidence type="ECO:0000313" key="2">
    <source>
        <dbReference type="EMBL" id="ACA59320.1"/>
    </source>
</evidence>
<dbReference type="EMBL" id="CP000860">
    <property type="protein sequence ID" value="ACA59320.1"/>
    <property type="molecule type" value="Genomic_DNA"/>
</dbReference>
<dbReference type="AlphaFoldDB" id="B1I2V1"/>
<evidence type="ECO:0000313" key="3">
    <source>
        <dbReference type="Proteomes" id="UP000008544"/>
    </source>
</evidence>
<proteinExistence type="predicted"/>
<evidence type="ECO:0000259" key="1">
    <source>
        <dbReference type="Pfam" id="PF25263"/>
    </source>
</evidence>
<gene>
    <name evidence="2" type="ordered locus">Daud_0802</name>
</gene>
<protein>
    <recommendedName>
        <fullName evidence="1">DUF7863 domain-containing protein</fullName>
    </recommendedName>
</protein>
<dbReference type="STRING" id="477974.Daud_0802"/>
<dbReference type="eggNOG" id="ENOG502ZBA0">
    <property type="taxonomic scope" value="Bacteria"/>
</dbReference>
<keyword evidence="3" id="KW-1185">Reference proteome</keyword>
<accession>B1I2V1</accession>
<dbReference type="Pfam" id="PF25263">
    <property type="entry name" value="DUF7863"/>
    <property type="match status" value="1"/>
</dbReference>
<dbReference type="NCBIfam" id="NF033445">
    <property type="entry name" value="BREX_PglZ_4"/>
    <property type="match status" value="1"/>
</dbReference>
<dbReference type="InterPro" id="IPR057185">
    <property type="entry name" value="DUF7863"/>
</dbReference>
<reference evidence="3" key="1">
    <citation type="submission" date="2007-10" db="EMBL/GenBank/DDBJ databases">
        <title>Complete sequence of chromosome of Desulforudis audaxviator MP104C.</title>
        <authorList>
            <person name="Copeland A."/>
            <person name="Lucas S."/>
            <person name="Lapidus A."/>
            <person name="Barry K."/>
            <person name="Glavina del Rio T."/>
            <person name="Dalin E."/>
            <person name="Tice H."/>
            <person name="Bruce D."/>
            <person name="Pitluck S."/>
            <person name="Lowry S.R."/>
            <person name="Larimer F."/>
            <person name="Land M.L."/>
            <person name="Hauser L."/>
            <person name="Kyrpides N."/>
            <person name="Ivanova N.N."/>
            <person name="Richardson P."/>
        </authorList>
    </citation>
    <scope>NUCLEOTIDE SEQUENCE [LARGE SCALE GENOMIC DNA]</scope>
    <source>
        <strain evidence="3">MP104C</strain>
    </source>
</reference>
<dbReference type="KEGG" id="dau:Daud_0802"/>
<dbReference type="Proteomes" id="UP000008544">
    <property type="component" value="Chromosome"/>
</dbReference>
<name>B1I2V1_DESAP</name>
<dbReference type="RefSeq" id="WP_012301906.1">
    <property type="nucleotide sequence ID" value="NC_010424.1"/>
</dbReference>
<sequence>MSLQLKSFCSTDSFIKELREDAKRAERFPVRIILVEGLGSWQKLVKRLQPEVDTVLRLSSFCGGEDTYPCGTSARHWLTERLREHSPSTILILPLAEWLRLEAGHEEQEAFELLVNLVQMEKVGDKRIYVPLLEAAEAVRRLEERVVRYHAQGELPPVWKIAGQGSVTVKVFPFVPKYDTSRVIQGIRAYLECWETGGAEQVVLVTKWAEWLKGCKATFTLEVLKNAYEVLAKRVASWPVDLREELGSKDDWFWLAQESRKGESFSHLAARLLNMKEYDSLGLMERWKGLEPRQRWLGWLWSKLEQAQTGYLGKVVTASTGVNDFERRLIWSVLEAWPTPKEAREKKSLLVNMGLEEIPRAFLEKVRELRDPLHRLACLTGFSEDDKELALLAVKELMESDASGDEWWEYLEVAYPELLWYLRVPPVTEVPEAQLQEYFWLYTRSRVRDEPDARLLELAQQIATDQILWKCRTRDQVLEELKCQGVMNILWVDGLGMEWLGVLLETLRTREDVSVTIEVARANLPTTTENNRGWDTEKAVVRTIDRDGHEVPYPWALIKQLSTVREVANRALSFLDTMEQVVITADHGLTRFAKTSGGIRLAGNVQVHKWGRCATVPSGFSLKPELQADCLLQGCTLILLTHEKFYGQSGTAYQVHGGATPEEWLVPVVRVRRIDRGYGVQAVRVLTPQVLFNVRGEGELRVELVGYKGKAVELRTSQYIFEGKQTPGGVWVFYLRGLKGGRYQGFLQGDAGELAEIEFDAVRGLVEEDLGL</sequence>
<dbReference type="HOGENOM" id="CLU_361183_0_0_9"/>
<feature type="domain" description="DUF7863" evidence="1">
    <location>
        <begin position="241"/>
        <end position="354"/>
    </location>
</feature>